<evidence type="ECO:0000256" key="4">
    <source>
        <dbReference type="PIRSR" id="PIRSR005902-1"/>
    </source>
</evidence>
<evidence type="ECO:0000256" key="3">
    <source>
        <dbReference type="ARBA" id="ARBA00022801"/>
    </source>
</evidence>
<dbReference type="SUPFAM" id="SSF51556">
    <property type="entry name" value="Metallo-dependent hydrolases"/>
    <property type="match status" value="1"/>
</dbReference>
<sequence length="301" mass="33895">MTFLVDSHCHLASLTFELSEKDKAAGKVYKGPKSVPEVLARARACGVTHMLSVACTIEDYEHMMKLIAPYDGIFNACGIHPLNLEEAGAWHEDDLKACLQDEKCVALGETGLDFFYAAETREAQLDSFARQIDLACELKKPLIIHARAAHKDTVELMRAHNARDCGGVMHCFCDEVEMARECLDMGYFISFSGIATFRAADNVREVLKYVPNDRIMVETDCPYLAPVPVRGVENEPAFVRYTLEYIADFKGMSPKELATITSQNFEQCFNVHLEEPQDTNLPTKDISTYKLDKIYNKGWPY</sequence>
<feature type="binding site" evidence="4">
    <location>
        <position position="170"/>
    </location>
    <ligand>
        <name>a divalent metal cation</name>
        <dbReference type="ChEBI" id="CHEBI:60240"/>
        <label>2</label>
    </ligand>
</feature>
<comment type="caution">
    <text evidence="5">The sequence shown here is derived from an EMBL/GenBank/DDBJ whole genome shotgun (WGS) entry which is preliminary data.</text>
</comment>
<feature type="binding site" evidence="4">
    <location>
        <position position="10"/>
    </location>
    <ligand>
        <name>a divalent metal cation</name>
        <dbReference type="ChEBI" id="CHEBI:60240"/>
        <label>1</label>
    </ligand>
</feature>
<evidence type="ECO:0000313" key="5">
    <source>
        <dbReference type="EMBL" id="HIX57689.1"/>
    </source>
</evidence>
<reference evidence="5" key="2">
    <citation type="submission" date="2021-04" db="EMBL/GenBank/DDBJ databases">
        <authorList>
            <person name="Gilroy R."/>
        </authorList>
    </citation>
    <scope>NUCLEOTIDE SEQUENCE</scope>
    <source>
        <strain evidence="5">USASDec5-558</strain>
    </source>
</reference>
<dbReference type="GO" id="GO:0005829">
    <property type="term" value="C:cytosol"/>
    <property type="evidence" value="ECO:0007669"/>
    <property type="project" value="TreeGrafter"/>
</dbReference>
<dbReference type="PANTHER" id="PTHR46124:SF2">
    <property type="entry name" value="D-AMINOACYL-TRNA DEACYLASE"/>
    <property type="match status" value="1"/>
</dbReference>
<dbReference type="PIRSF" id="PIRSF005902">
    <property type="entry name" value="DNase_TatD"/>
    <property type="match status" value="1"/>
</dbReference>
<dbReference type="FunFam" id="3.20.20.140:FF:000005">
    <property type="entry name" value="TatD family hydrolase"/>
    <property type="match status" value="1"/>
</dbReference>
<reference evidence="5" key="1">
    <citation type="journal article" date="2021" name="PeerJ">
        <title>Extensive microbial diversity within the chicken gut microbiome revealed by metagenomics and culture.</title>
        <authorList>
            <person name="Gilroy R."/>
            <person name="Ravi A."/>
            <person name="Getino M."/>
            <person name="Pursley I."/>
            <person name="Horton D.L."/>
            <person name="Alikhan N.F."/>
            <person name="Baker D."/>
            <person name="Gharbi K."/>
            <person name="Hall N."/>
            <person name="Watson M."/>
            <person name="Adriaenssens E.M."/>
            <person name="Foster-Nyarko E."/>
            <person name="Jarju S."/>
            <person name="Secka A."/>
            <person name="Antonio M."/>
            <person name="Oren A."/>
            <person name="Chaudhuri R.R."/>
            <person name="La Ragione R."/>
            <person name="Hildebrand F."/>
            <person name="Pallen M.J."/>
        </authorList>
    </citation>
    <scope>NUCLEOTIDE SEQUENCE</scope>
    <source>
        <strain evidence="5">USASDec5-558</strain>
    </source>
</reference>
<keyword evidence="3 5" id="KW-0378">Hydrolase</keyword>
<comment type="similarity">
    <text evidence="1">Belongs to the metallo-dependent hydrolases superfamily. TatD-type hydrolase family.</text>
</comment>
<dbReference type="PROSITE" id="PS01091">
    <property type="entry name" value="TATD_3"/>
    <property type="match status" value="1"/>
</dbReference>
<evidence type="ECO:0000256" key="2">
    <source>
        <dbReference type="ARBA" id="ARBA00022723"/>
    </source>
</evidence>
<dbReference type="Proteomes" id="UP000886829">
    <property type="component" value="Unassembled WGS sequence"/>
</dbReference>
<feature type="binding site" evidence="4">
    <location>
        <position position="145"/>
    </location>
    <ligand>
        <name>a divalent metal cation</name>
        <dbReference type="ChEBI" id="CHEBI:60240"/>
        <label>2</label>
    </ligand>
</feature>
<feature type="binding site" evidence="4">
    <location>
        <position position="8"/>
    </location>
    <ligand>
        <name>a divalent metal cation</name>
        <dbReference type="ChEBI" id="CHEBI:60240"/>
        <label>1</label>
    </ligand>
</feature>
<gene>
    <name evidence="5" type="ORF">H9850_09510</name>
</gene>
<dbReference type="InterPro" id="IPR015991">
    <property type="entry name" value="TatD/YcfH-like"/>
</dbReference>
<dbReference type="InterPro" id="IPR001130">
    <property type="entry name" value="TatD-like"/>
</dbReference>
<organism evidence="5 6">
    <name type="scientific">Candidatus Anaerobiospirillum pullistercoris</name>
    <dbReference type="NCBI Taxonomy" id="2838452"/>
    <lineage>
        <taxon>Bacteria</taxon>
        <taxon>Pseudomonadati</taxon>
        <taxon>Pseudomonadota</taxon>
        <taxon>Gammaproteobacteria</taxon>
        <taxon>Aeromonadales</taxon>
        <taxon>Succinivibrionaceae</taxon>
        <taxon>Anaerobiospirillum</taxon>
    </lineage>
</organism>
<proteinExistence type="inferred from homology"/>
<dbReference type="Gene3D" id="3.20.20.140">
    <property type="entry name" value="Metal-dependent hydrolases"/>
    <property type="match status" value="1"/>
</dbReference>
<feature type="binding site" evidence="4">
    <location>
        <position position="109"/>
    </location>
    <ligand>
        <name>a divalent metal cation</name>
        <dbReference type="ChEBI" id="CHEBI:60240"/>
        <label>1</label>
    </ligand>
</feature>
<evidence type="ECO:0000256" key="1">
    <source>
        <dbReference type="ARBA" id="ARBA00009275"/>
    </source>
</evidence>
<dbReference type="InterPro" id="IPR018228">
    <property type="entry name" value="DNase_TatD-rel_CS"/>
</dbReference>
<dbReference type="GO" id="GO:0016788">
    <property type="term" value="F:hydrolase activity, acting on ester bonds"/>
    <property type="evidence" value="ECO:0007669"/>
    <property type="project" value="InterPro"/>
</dbReference>
<accession>A0A9D1WEI3</accession>
<dbReference type="EMBL" id="DXEV01000187">
    <property type="protein sequence ID" value="HIX57689.1"/>
    <property type="molecule type" value="Genomic_DNA"/>
</dbReference>
<keyword evidence="2 4" id="KW-0479">Metal-binding</keyword>
<dbReference type="GO" id="GO:0046872">
    <property type="term" value="F:metal ion binding"/>
    <property type="evidence" value="ECO:0007669"/>
    <property type="project" value="UniProtKB-KW"/>
</dbReference>
<name>A0A9D1WEI3_9GAMM</name>
<dbReference type="AlphaFoldDB" id="A0A9D1WEI3"/>
<dbReference type="Pfam" id="PF01026">
    <property type="entry name" value="TatD_DNase"/>
    <property type="match status" value="1"/>
</dbReference>
<evidence type="ECO:0000313" key="6">
    <source>
        <dbReference type="Proteomes" id="UP000886829"/>
    </source>
</evidence>
<dbReference type="CDD" id="cd01310">
    <property type="entry name" value="TatD_DNAse"/>
    <property type="match status" value="1"/>
</dbReference>
<protein>
    <submittedName>
        <fullName evidence="5">TatD family hydrolase</fullName>
    </submittedName>
</protein>
<dbReference type="NCBIfam" id="TIGR00010">
    <property type="entry name" value="YchF/TatD family DNA exonuclease"/>
    <property type="match status" value="1"/>
</dbReference>
<dbReference type="PANTHER" id="PTHR46124">
    <property type="entry name" value="D-AMINOACYL-TRNA DEACYLASE"/>
    <property type="match status" value="1"/>
</dbReference>
<feature type="binding site" evidence="4">
    <location>
        <position position="220"/>
    </location>
    <ligand>
        <name>a divalent metal cation</name>
        <dbReference type="ChEBI" id="CHEBI:60240"/>
        <label>1</label>
    </ligand>
</feature>
<dbReference type="GO" id="GO:0004536">
    <property type="term" value="F:DNA nuclease activity"/>
    <property type="evidence" value="ECO:0007669"/>
    <property type="project" value="InterPro"/>
</dbReference>
<dbReference type="InterPro" id="IPR032466">
    <property type="entry name" value="Metal_Hydrolase"/>
</dbReference>